<proteinExistence type="predicted"/>
<feature type="compositionally biased region" description="Low complexity" evidence="1">
    <location>
        <begin position="1"/>
        <end position="10"/>
    </location>
</feature>
<keyword evidence="3" id="KW-1185">Reference proteome</keyword>
<feature type="compositionally biased region" description="Polar residues" evidence="1">
    <location>
        <begin position="79"/>
        <end position="96"/>
    </location>
</feature>
<organism evidence="2 3">
    <name type="scientific">Choiromyces venosus 120613-1</name>
    <dbReference type="NCBI Taxonomy" id="1336337"/>
    <lineage>
        <taxon>Eukaryota</taxon>
        <taxon>Fungi</taxon>
        <taxon>Dikarya</taxon>
        <taxon>Ascomycota</taxon>
        <taxon>Pezizomycotina</taxon>
        <taxon>Pezizomycetes</taxon>
        <taxon>Pezizales</taxon>
        <taxon>Tuberaceae</taxon>
        <taxon>Choiromyces</taxon>
    </lineage>
</organism>
<accession>A0A3N4JY13</accession>
<reference evidence="2 3" key="1">
    <citation type="journal article" date="2018" name="Nat. Ecol. Evol.">
        <title>Pezizomycetes genomes reveal the molecular basis of ectomycorrhizal truffle lifestyle.</title>
        <authorList>
            <person name="Murat C."/>
            <person name="Payen T."/>
            <person name="Noel B."/>
            <person name="Kuo A."/>
            <person name="Morin E."/>
            <person name="Chen J."/>
            <person name="Kohler A."/>
            <person name="Krizsan K."/>
            <person name="Balestrini R."/>
            <person name="Da Silva C."/>
            <person name="Montanini B."/>
            <person name="Hainaut M."/>
            <person name="Levati E."/>
            <person name="Barry K.W."/>
            <person name="Belfiori B."/>
            <person name="Cichocki N."/>
            <person name="Clum A."/>
            <person name="Dockter R.B."/>
            <person name="Fauchery L."/>
            <person name="Guy J."/>
            <person name="Iotti M."/>
            <person name="Le Tacon F."/>
            <person name="Lindquist E.A."/>
            <person name="Lipzen A."/>
            <person name="Malagnac F."/>
            <person name="Mello A."/>
            <person name="Molinier V."/>
            <person name="Miyauchi S."/>
            <person name="Poulain J."/>
            <person name="Riccioni C."/>
            <person name="Rubini A."/>
            <person name="Sitrit Y."/>
            <person name="Splivallo R."/>
            <person name="Traeger S."/>
            <person name="Wang M."/>
            <person name="Zifcakova L."/>
            <person name="Wipf D."/>
            <person name="Zambonelli A."/>
            <person name="Paolocci F."/>
            <person name="Nowrousian M."/>
            <person name="Ottonello S."/>
            <person name="Baldrian P."/>
            <person name="Spatafora J.W."/>
            <person name="Henrissat B."/>
            <person name="Nagy L.G."/>
            <person name="Aury J.M."/>
            <person name="Wincker P."/>
            <person name="Grigoriev I.V."/>
            <person name="Bonfante P."/>
            <person name="Martin F.M."/>
        </authorList>
    </citation>
    <scope>NUCLEOTIDE SEQUENCE [LARGE SCALE GENOMIC DNA]</scope>
    <source>
        <strain evidence="2 3">120613-1</strain>
    </source>
</reference>
<dbReference type="EMBL" id="ML120363">
    <property type="protein sequence ID" value="RPB03253.1"/>
    <property type="molecule type" value="Genomic_DNA"/>
</dbReference>
<feature type="compositionally biased region" description="Polar residues" evidence="1">
    <location>
        <begin position="52"/>
        <end position="65"/>
    </location>
</feature>
<dbReference type="AlphaFoldDB" id="A0A3N4JY13"/>
<sequence>MLEVNNNDNNGYQQNTFSQSASTIPTSETASEDLIQLSGNPSPTTKTPPKNYLNNQYLASQSHSPEYQLPSPEAEYIHSASNHLPPTSKHGPSTSEHPLPSRVPTAYLRMPTIPHGAPH</sequence>
<feature type="compositionally biased region" description="Polar residues" evidence="1">
    <location>
        <begin position="11"/>
        <end position="29"/>
    </location>
</feature>
<evidence type="ECO:0000256" key="1">
    <source>
        <dbReference type="SAM" id="MobiDB-lite"/>
    </source>
</evidence>
<feature type="region of interest" description="Disordered" evidence="1">
    <location>
        <begin position="1"/>
        <end position="119"/>
    </location>
</feature>
<evidence type="ECO:0000313" key="3">
    <source>
        <dbReference type="Proteomes" id="UP000276215"/>
    </source>
</evidence>
<gene>
    <name evidence="2" type="ORF">L873DRAFT_1800803</name>
</gene>
<dbReference type="Proteomes" id="UP000276215">
    <property type="component" value="Unassembled WGS sequence"/>
</dbReference>
<protein>
    <submittedName>
        <fullName evidence="2">Uncharacterized protein</fullName>
    </submittedName>
</protein>
<evidence type="ECO:0000313" key="2">
    <source>
        <dbReference type="EMBL" id="RPB03253.1"/>
    </source>
</evidence>
<name>A0A3N4JY13_9PEZI</name>